<dbReference type="InterPro" id="IPR005320">
    <property type="entry name" value="Peptidase_S51"/>
</dbReference>
<dbReference type="Pfam" id="PF03575">
    <property type="entry name" value="Peptidase_S51"/>
    <property type="match status" value="1"/>
</dbReference>
<dbReference type="PANTHER" id="PTHR36175">
    <property type="entry name" value="CYANOPHYCINASE"/>
    <property type="match status" value="1"/>
</dbReference>
<comment type="similarity">
    <text evidence="1">Belongs to the peptidase S51 family.</text>
</comment>
<evidence type="ECO:0000313" key="6">
    <source>
        <dbReference type="EMBL" id="MBJ7600680.1"/>
    </source>
</evidence>
<keyword evidence="2" id="KW-0645">Protease</keyword>
<name>A0A934N4V5_9BACT</name>
<dbReference type="RefSeq" id="WP_338204615.1">
    <property type="nucleotide sequence ID" value="NZ_JAEKNR010000217.1"/>
</dbReference>
<accession>A0A934N4V5</accession>
<evidence type="ECO:0000256" key="4">
    <source>
        <dbReference type="ARBA" id="ARBA00022825"/>
    </source>
</evidence>
<sequence length="245" mass="25534">MPGLLVLNGGDEFKPGNDPQDRELVACARPGPALVVPTAAARQKPEMAVETARRWFANLGVEVEALPIYTRRDAASPELVARAAAAGFLYLTGGDPGLVARVLARSRVWEAMLGAWEAGAGLAGSSAGAMVLGEHTLVMARWPHHHERRAAAGLGLVPGVAVVPHFERFGPRWTVDGLAAGTTLLGIDERSAASWDGTRWRALGAGGVTVTTPSGRAHFQAGQECSGIPDPDPAAARASLRSSAE</sequence>
<dbReference type="SUPFAM" id="SSF52317">
    <property type="entry name" value="Class I glutamine amidotransferase-like"/>
    <property type="match status" value="1"/>
</dbReference>
<evidence type="ECO:0000256" key="5">
    <source>
        <dbReference type="SAM" id="MobiDB-lite"/>
    </source>
</evidence>
<proteinExistence type="inferred from homology"/>
<dbReference type="InterPro" id="IPR029062">
    <property type="entry name" value="Class_I_gatase-like"/>
</dbReference>
<evidence type="ECO:0000313" key="7">
    <source>
        <dbReference type="Proteomes" id="UP000612893"/>
    </source>
</evidence>
<comment type="caution">
    <text evidence="6">The sequence shown here is derived from an EMBL/GenBank/DDBJ whole genome shotgun (WGS) entry which is preliminary data.</text>
</comment>
<evidence type="ECO:0000256" key="1">
    <source>
        <dbReference type="ARBA" id="ARBA00006534"/>
    </source>
</evidence>
<gene>
    <name evidence="6" type="ORF">JF922_21750</name>
</gene>
<keyword evidence="7" id="KW-1185">Reference proteome</keyword>
<dbReference type="GO" id="GO:0008236">
    <property type="term" value="F:serine-type peptidase activity"/>
    <property type="evidence" value="ECO:0007669"/>
    <property type="project" value="UniProtKB-KW"/>
</dbReference>
<dbReference type="AlphaFoldDB" id="A0A934N4V5"/>
<dbReference type="EMBL" id="JAEKNR010000217">
    <property type="protein sequence ID" value="MBJ7600680.1"/>
    <property type="molecule type" value="Genomic_DNA"/>
</dbReference>
<evidence type="ECO:0000256" key="2">
    <source>
        <dbReference type="ARBA" id="ARBA00022670"/>
    </source>
</evidence>
<keyword evidence="3" id="KW-0378">Hydrolase</keyword>
<protein>
    <submittedName>
        <fullName evidence="6">Type 1 glutamine amidotransferase-like domain-containing protein</fullName>
    </submittedName>
</protein>
<dbReference type="GO" id="GO:0006508">
    <property type="term" value="P:proteolysis"/>
    <property type="evidence" value="ECO:0007669"/>
    <property type="project" value="UniProtKB-KW"/>
</dbReference>
<keyword evidence="4" id="KW-0720">Serine protease</keyword>
<dbReference type="PANTHER" id="PTHR36175:SF1">
    <property type="entry name" value="CYANOPHYCINASE"/>
    <property type="match status" value="1"/>
</dbReference>
<dbReference type="Proteomes" id="UP000612893">
    <property type="component" value="Unassembled WGS sequence"/>
</dbReference>
<feature type="compositionally biased region" description="Low complexity" evidence="5">
    <location>
        <begin position="233"/>
        <end position="245"/>
    </location>
</feature>
<dbReference type="Gene3D" id="3.40.50.880">
    <property type="match status" value="1"/>
</dbReference>
<evidence type="ECO:0000256" key="3">
    <source>
        <dbReference type="ARBA" id="ARBA00022801"/>
    </source>
</evidence>
<feature type="region of interest" description="Disordered" evidence="5">
    <location>
        <begin position="222"/>
        <end position="245"/>
    </location>
</feature>
<organism evidence="6 7">
    <name type="scientific">Candidatus Nephthysia bennettiae</name>
    <dbReference type="NCBI Taxonomy" id="3127016"/>
    <lineage>
        <taxon>Bacteria</taxon>
        <taxon>Bacillati</taxon>
        <taxon>Candidatus Dormiibacterota</taxon>
        <taxon>Candidatus Dormibacteria</taxon>
        <taxon>Candidatus Dormibacterales</taxon>
        <taxon>Candidatus Dormibacteraceae</taxon>
        <taxon>Candidatus Nephthysia</taxon>
    </lineage>
</organism>
<reference evidence="6" key="1">
    <citation type="submission" date="2020-10" db="EMBL/GenBank/DDBJ databases">
        <title>Ca. Dormibacterota MAGs.</title>
        <authorList>
            <person name="Montgomery K."/>
        </authorList>
    </citation>
    <scope>NUCLEOTIDE SEQUENCE [LARGE SCALE GENOMIC DNA]</scope>
    <source>
        <strain evidence="6">SC8812_S17_10</strain>
    </source>
</reference>